<gene>
    <name evidence="1" type="ordered locus">ELI_00200</name>
</gene>
<evidence type="ECO:0008006" key="3">
    <source>
        <dbReference type="Google" id="ProtNLM"/>
    </source>
</evidence>
<reference evidence="2" key="1">
    <citation type="journal article" date="2009" name="J. Bacteriol.">
        <title>Complete genome sequence of Erythrobacter litoralis HTCC2594.</title>
        <authorList>
            <person name="Oh H.M."/>
            <person name="Giovannoni S.J."/>
            <person name="Ferriera S."/>
            <person name="Johnson J."/>
            <person name="Cho J.C."/>
        </authorList>
    </citation>
    <scope>NUCLEOTIDE SEQUENCE [LARGE SCALE GENOMIC DNA]</scope>
    <source>
        <strain evidence="2">HTCC2594</strain>
    </source>
</reference>
<dbReference type="KEGG" id="eli:ELI_00200"/>
<dbReference type="STRING" id="314225.ELI_00200"/>
<dbReference type="HOGENOM" id="CLU_088841_2_1_5"/>
<evidence type="ECO:0000313" key="2">
    <source>
        <dbReference type="Proteomes" id="UP000008808"/>
    </source>
</evidence>
<dbReference type="AlphaFoldDB" id="Q2NDV9"/>
<keyword evidence="2" id="KW-1185">Reference proteome</keyword>
<dbReference type="eggNOG" id="COG1399">
    <property type="taxonomic scope" value="Bacteria"/>
</dbReference>
<protein>
    <recommendedName>
        <fullName evidence="3">DNA-binding protein</fullName>
    </recommendedName>
</protein>
<dbReference type="RefSeq" id="WP_011413010.1">
    <property type="nucleotide sequence ID" value="NC_007722.1"/>
</dbReference>
<dbReference type="EMBL" id="CP000157">
    <property type="protein sequence ID" value="ABC62132.1"/>
    <property type="molecule type" value="Genomic_DNA"/>
</dbReference>
<evidence type="ECO:0000313" key="1">
    <source>
        <dbReference type="EMBL" id="ABC62132.1"/>
    </source>
</evidence>
<proteinExistence type="predicted"/>
<name>Q2NDV9_ERYLH</name>
<dbReference type="InterPro" id="IPR003772">
    <property type="entry name" value="YceD"/>
</dbReference>
<dbReference type="Proteomes" id="UP000008808">
    <property type="component" value="Chromosome"/>
</dbReference>
<accession>Q2NDV9</accession>
<dbReference type="OrthoDB" id="8443793at2"/>
<sequence>MSAHELSRLVKLRAIKHEPVVVEADEAERAALAARFGITTIDSLRAEVALDPDGQRVAATGMLAASITQPCAISGEDFPVAIDEELDFVFVPASESEVAVEGEEIELEREDLDEIEYRGDSFDLGEAIAQSLALAIDPYAEGPNADAARERAGIVTEDTPSGPLAEALAALKKN</sequence>
<organism evidence="1 2">
    <name type="scientific">Erythrobacter litoralis (strain HTCC2594)</name>
    <dbReference type="NCBI Taxonomy" id="314225"/>
    <lineage>
        <taxon>Bacteria</taxon>
        <taxon>Pseudomonadati</taxon>
        <taxon>Pseudomonadota</taxon>
        <taxon>Alphaproteobacteria</taxon>
        <taxon>Sphingomonadales</taxon>
        <taxon>Erythrobacteraceae</taxon>
        <taxon>Erythrobacter/Porphyrobacter group</taxon>
        <taxon>Erythrobacter</taxon>
    </lineage>
</organism>
<dbReference type="Pfam" id="PF02620">
    <property type="entry name" value="YceD"/>
    <property type="match status" value="1"/>
</dbReference>